<organism evidence="1 2">
    <name type="scientific">Bradyrhizobium erythrophlei</name>
    <dbReference type="NCBI Taxonomy" id="1437360"/>
    <lineage>
        <taxon>Bacteria</taxon>
        <taxon>Pseudomonadati</taxon>
        <taxon>Pseudomonadota</taxon>
        <taxon>Alphaproteobacteria</taxon>
        <taxon>Hyphomicrobiales</taxon>
        <taxon>Nitrobacteraceae</taxon>
        <taxon>Bradyrhizobium</taxon>
    </lineage>
</organism>
<dbReference type="PANTHER" id="PTHR35271">
    <property type="entry name" value="ABC TRANSPORTER, SUBSTRATE-BINDING LIPOPROTEIN-RELATED"/>
    <property type="match status" value="1"/>
</dbReference>
<sequence>MRRREFITLLGGAAAWPLPARAQRPDQLRRVGVLMGLAEDDPDSKARLGAFRQGLEKLGWSEGRNIHLEVRFALPADEQRAQMLAKELLAVSPDVVVAQTTALTAAFRRESRNVPIVFIAVGDPIGAGFIANLARPGSNLTGLTLYDGSVAGKWLEMLKEIDPRVTRAAFIINPKTSSFPLLARETETMAQSLAIELTLSTIENAGDIARVIESFASLPNGGLAFPPNATTTANRDLVVALAARYRLPAVYAWREFVTAGGLLSYGTNFVELFRQAAPYVDRILRGSLPAELPVQTPTRYEMVLNLKTAKALDLNVPAGLLAAVDEVIE</sequence>
<evidence type="ECO:0000313" key="2">
    <source>
        <dbReference type="Proteomes" id="UP000184096"/>
    </source>
</evidence>
<dbReference type="EMBL" id="LT670849">
    <property type="protein sequence ID" value="SHN77959.1"/>
    <property type="molecule type" value="Genomic_DNA"/>
</dbReference>
<dbReference type="CDD" id="cd06325">
    <property type="entry name" value="PBP1_ABC_unchar_transporter"/>
    <property type="match status" value="1"/>
</dbReference>
<accession>A0A1M7U4N8</accession>
<protein>
    <submittedName>
        <fullName evidence="1">Putative ABC transport system substrate-binding protein</fullName>
    </submittedName>
</protein>
<dbReference type="Gene3D" id="3.40.50.2300">
    <property type="match status" value="2"/>
</dbReference>
<dbReference type="Pfam" id="PF04392">
    <property type="entry name" value="ABC_sub_bind"/>
    <property type="match status" value="1"/>
</dbReference>
<keyword evidence="2" id="KW-1185">Reference proteome</keyword>
<proteinExistence type="predicted"/>
<dbReference type="Proteomes" id="UP000184096">
    <property type="component" value="Chromosome I"/>
</dbReference>
<dbReference type="InterPro" id="IPR007487">
    <property type="entry name" value="ABC_transpt-TYRBP-like"/>
</dbReference>
<dbReference type="OrthoDB" id="1680494at2"/>
<name>A0A1M7U4N8_9BRAD</name>
<dbReference type="RefSeq" id="WP_072819549.1">
    <property type="nucleotide sequence ID" value="NZ_LT670849.1"/>
</dbReference>
<reference evidence="2" key="1">
    <citation type="submission" date="2016-11" db="EMBL/GenBank/DDBJ databases">
        <authorList>
            <person name="Varghese N."/>
            <person name="Submissions S."/>
        </authorList>
    </citation>
    <scope>NUCLEOTIDE SEQUENCE [LARGE SCALE GENOMIC DNA]</scope>
    <source>
        <strain evidence="2">GAS401</strain>
    </source>
</reference>
<evidence type="ECO:0000313" key="1">
    <source>
        <dbReference type="EMBL" id="SHN77959.1"/>
    </source>
</evidence>
<dbReference type="PANTHER" id="PTHR35271:SF1">
    <property type="entry name" value="ABC TRANSPORTER, SUBSTRATE-BINDING LIPOPROTEIN"/>
    <property type="match status" value="1"/>
</dbReference>
<dbReference type="AlphaFoldDB" id="A0A1M7U4N8"/>
<gene>
    <name evidence="1" type="ORF">SAMN05444170_3540</name>
</gene>